<dbReference type="PIRSF" id="PIRSF010521">
    <property type="entry name" value="DUF922_bac"/>
    <property type="match status" value="1"/>
</dbReference>
<reference evidence="3" key="1">
    <citation type="submission" date="2014-08" db="EMBL/GenBank/DDBJ databases">
        <authorList>
            <person name="Moulin L."/>
        </authorList>
    </citation>
    <scope>NUCLEOTIDE SEQUENCE [LARGE SCALE GENOMIC DNA]</scope>
</reference>
<proteinExistence type="predicted"/>
<evidence type="ECO:0000313" key="2">
    <source>
        <dbReference type="EMBL" id="CDX29161.1"/>
    </source>
</evidence>
<organism evidence="2 3">
    <name type="scientific">Mesorhizobium plurifarium</name>
    <dbReference type="NCBI Taxonomy" id="69974"/>
    <lineage>
        <taxon>Bacteria</taxon>
        <taxon>Pseudomonadati</taxon>
        <taxon>Pseudomonadota</taxon>
        <taxon>Alphaproteobacteria</taxon>
        <taxon>Hyphomicrobiales</taxon>
        <taxon>Phyllobacteriaceae</taxon>
        <taxon>Mesorhizobium</taxon>
    </lineage>
</organism>
<keyword evidence="1" id="KW-0732">Signal</keyword>
<evidence type="ECO:0000313" key="3">
    <source>
        <dbReference type="Proteomes" id="UP000045285"/>
    </source>
</evidence>
<dbReference type="AlphaFoldDB" id="A0A090EKK0"/>
<dbReference type="Pfam" id="PF06037">
    <property type="entry name" value="DUF922"/>
    <property type="match status" value="1"/>
</dbReference>
<evidence type="ECO:0008006" key="4">
    <source>
        <dbReference type="Google" id="ProtNLM"/>
    </source>
</evidence>
<evidence type="ECO:0000256" key="1">
    <source>
        <dbReference type="SAM" id="SignalP"/>
    </source>
</evidence>
<accession>A0A090EKK0</accession>
<dbReference type="InterPro" id="IPR010321">
    <property type="entry name" value="DUF922"/>
</dbReference>
<sequence>MRLAVVTCLITLGGLCGGAPEALAGTKVLVTTRSYDIAGATGAALVEAMNRKGPKHGFMTRAIADTSYVVNWKLDVDRADGVCRLRGADGTMELTYTFPRLASPPKPELERRWRRFLAGVHAHEHHHGRIAKAMMRATDKSIAGLKLADNWFCTATHREARRRIDSVYAQYEAKQNAFDAREHRDGGHVDRLVNALMGKN</sequence>
<dbReference type="EMBL" id="CCMZ01000076">
    <property type="protein sequence ID" value="CDX29161.1"/>
    <property type="molecule type" value="Genomic_DNA"/>
</dbReference>
<protein>
    <recommendedName>
        <fullName evidence="4">DUF922 domain-containing protein</fullName>
    </recommendedName>
</protein>
<feature type="chain" id="PRO_5001854735" description="DUF922 domain-containing protein" evidence="1">
    <location>
        <begin position="25"/>
        <end position="200"/>
    </location>
</feature>
<gene>
    <name evidence="2" type="ORF">MPL3356_90236</name>
</gene>
<name>A0A090EKK0_MESPL</name>
<feature type="signal peptide" evidence="1">
    <location>
        <begin position="1"/>
        <end position="24"/>
    </location>
</feature>
<keyword evidence="3" id="KW-1185">Reference proteome</keyword>
<dbReference type="Proteomes" id="UP000045285">
    <property type="component" value="Unassembled WGS sequence"/>
</dbReference>